<proteinExistence type="predicted"/>
<dbReference type="AlphaFoldDB" id="A0A0E0F5K6"/>
<keyword evidence="3" id="KW-1185">Reference proteome</keyword>
<organism evidence="2">
    <name type="scientific">Oryza meridionalis</name>
    <dbReference type="NCBI Taxonomy" id="40149"/>
    <lineage>
        <taxon>Eukaryota</taxon>
        <taxon>Viridiplantae</taxon>
        <taxon>Streptophyta</taxon>
        <taxon>Embryophyta</taxon>
        <taxon>Tracheophyta</taxon>
        <taxon>Spermatophyta</taxon>
        <taxon>Magnoliopsida</taxon>
        <taxon>Liliopsida</taxon>
        <taxon>Poales</taxon>
        <taxon>Poaceae</taxon>
        <taxon>BOP clade</taxon>
        <taxon>Oryzoideae</taxon>
        <taxon>Oryzeae</taxon>
        <taxon>Oryzinae</taxon>
        <taxon>Oryza</taxon>
    </lineage>
</organism>
<protein>
    <submittedName>
        <fullName evidence="2">Uncharacterized protein</fullName>
    </submittedName>
</protein>
<sequence length="105" mass="10820">MASPMLLPWMSSSQVAPPPSPLLRFDGHHGTTYGTYGDSSDTVDGGWEGDGGDGGRAKGMCGALEGGNVEGEESLDAAGDGEGVSAAKDVEEFEAKMWAPREEAE</sequence>
<dbReference type="Gramene" id="OMERI11G10830.1">
    <property type="protein sequence ID" value="OMERI11G10830.1"/>
    <property type="gene ID" value="OMERI11G10830"/>
</dbReference>
<feature type="compositionally biased region" description="Low complexity" evidence="1">
    <location>
        <begin position="32"/>
        <end position="45"/>
    </location>
</feature>
<feature type="region of interest" description="Disordered" evidence="1">
    <location>
        <begin position="32"/>
        <end position="51"/>
    </location>
</feature>
<evidence type="ECO:0000313" key="3">
    <source>
        <dbReference type="Proteomes" id="UP000008021"/>
    </source>
</evidence>
<reference evidence="2" key="2">
    <citation type="submission" date="2018-05" db="EMBL/GenBank/DDBJ databases">
        <title>OmerRS3 (Oryza meridionalis Reference Sequence Version 3).</title>
        <authorList>
            <person name="Zhang J."/>
            <person name="Kudrna D."/>
            <person name="Lee S."/>
            <person name="Talag J."/>
            <person name="Welchert J."/>
            <person name="Wing R.A."/>
        </authorList>
    </citation>
    <scope>NUCLEOTIDE SEQUENCE [LARGE SCALE GENOMIC DNA]</scope>
    <source>
        <strain evidence="2">cv. OR44</strain>
    </source>
</reference>
<evidence type="ECO:0000256" key="1">
    <source>
        <dbReference type="SAM" id="MobiDB-lite"/>
    </source>
</evidence>
<reference evidence="2" key="1">
    <citation type="submission" date="2015-04" db="UniProtKB">
        <authorList>
            <consortium name="EnsemblPlants"/>
        </authorList>
    </citation>
    <scope>IDENTIFICATION</scope>
</reference>
<dbReference type="EnsemblPlants" id="OMERI11G10830.1">
    <property type="protein sequence ID" value="OMERI11G10830.1"/>
    <property type="gene ID" value="OMERI11G10830"/>
</dbReference>
<dbReference type="HOGENOM" id="CLU_2240885_0_0_1"/>
<accession>A0A0E0F5K6</accession>
<feature type="region of interest" description="Disordered" evidence="1">
    <location>
        <begin position="1"/>
        <end position="23"/>
    </location>
</feature>
<evidence type="ECO:0000313" key="2">
    <source>
        <dbReference type="EnsemblPlants" id="OMERI11G10830.1"/>
    </source>
</evidence>
<name>A0A0E0F5K6_9ORYZ</name>
<dbReference type="Proteomes" id="UP000008021">
    <property type="component" value="Chromosome 11"/>
</dbReference>